<name>A0A914QJS3_9BILA</name>
<dbReference type="WBParaSite" id="PDA_v2.g3835.t1">
    <property type="protein sequence ID" value="PDA_v2.g3835.t1"/>
    <property type="gene ID" value="PDA_v2.g3835"/>
</dbReference>
<dbReference type="Proteomes" id="UP000887578">
    <property type="component" value="Unplaced"/>
</dbReference>
<keyword evidence="1" id="KW-1185">Reference proteome</keyword>
<protein>
    <submittedName>
        <fullName evidence="2">Ribonuclease H</fullName>
    </submittedName>
</protein>
<dbReference type="SUPFAM" id="SSF53098">
    <property type="entry name" value="Ribonuclease H-like"/>
    <property type="match status" value="1"/>
</dbReference>
<dbReference type="Gene3D" id="3.30.420.10">
    <property type="entry name" value="Ribonuclease H-like superfamily/Ribonuclease H"/>
    <property type="match status" value="1"/>
</dbReference>
<organism evidence="1 2">
    <name type="scientific">Panagrolaimus davidi</name>
    <dbReference type="NCBI Taxonomy" id="227884"/>
    <lineage>
        <taxon>Eukaryota</taxon>
        <taxon>Metazoa</taxon>
        <taxon>Ecdysozoa</taxon>
        <taxon>Nematoda</taxon>
        <taxon>Chromadorea</taxon>
        <taxon>Rhabditida</taxon>
        <taxon>Tylenchina</taxon>
        <taxon>Panagrolaimomorpha</taxon>
        <taxon>Panagrolaimoidea</taxon>
        <taxon>Panagrolaimidae</taxon>
        <taxon>Panagrolaimus</taxon>
    </lineage>
</organism>
<sequence>MERVSVPKIHAVKCEFKPGSKKYGYAVFDQSSDNDGTCYSDKSYIVAGIVKLLIPLLKKKIQEGTTRLVLRTDVPSLPLFLKSHVKTWERNGYLTAQRTPVKYADLYKEFSKLMEKIDLRIEYFKDPDEELDSKALDYCKEQVEKSENSRAID</sequence>
<evidence type="ECO:0000313" key="2">
    <source>
        <dbReference type="WBParaSite" id="PDA_v2.g3835.t1"/>
    </source>
</evidence>
<dbReference type="InterPro" id="IPR036397">
    <property type="entry name" value="RNaseH_sf"/>
</dbReference>
<accession>A0A914QJS3</accession>
<evidence type="ECO:0000313" key="1">
    <source>
        <dbReference type="Proteomes" id="UP000887578"/>
    </source>
</evidence>
<reference evidence="2" key="1">
    <citation type="submission" date="2022-11" db="UniProtKB">
        <authorList>
            <consortium name="WormBaseParasite"/>
        </authorList>
    </citation>
    <scope>IDENTIFICATION</scope>
</reference>
<dbReference type="AlphaFoldDB" id="A0A914QJS3"/>
<dbReference type="GO" id="GO:0003676">
    <property type="term" value="F:nucleic acid binding"/>
    <property type="evidence" value="ECO:0007669"/>
    <property type="project" value="InterPro"/>
</dbReference>
<proteinExistence type="predicted"/>
<dbReference type="InterPro" id="IPR012337">
    <property type="entry name" value="RNaseH-like_sf"/>
</dbReference>